<gene>
    <name evidence="2" type="ORF">OCOJLMKI_3218</name>
</gene>
<evidence type="ECO:0008006" key="4">
    <source>
        <dbReference type="Google" id="ProtNLM"/>
    </source>
</evidence>
<evidence type="ECO:0000256" key="1">
    <source>
        <dbReference type="SAM" id="Phobius"/>
    </source>
</evidence>
<keyword evidence="1" id="KW-1133">Transmembrane helix</keyword>
<proteinExistence type="predicted"/>
<keyword evidence="1" id="KW-0812">Transmembrane</keyword>
<feature type="transmembrane region" description="Helical" evidence="1">
    <location>
        <begin position="32"/>
        <end position="54"/>
    </location>
</feature>
<protein>
    <recommendedName>
        <fullName evidence="4">Flp family type IVb pilin</fullName>
    </recommendedName>
</protein>
<accession>A0ABQ4S2S9</accession>
<keyword evidence="1" id="KW-0472">Membrane</keyword>
<name>A0ABQ4S2S9_9HYPH</name>
<reference evidence="2" key="1">
    <citation type="journal article" date="2021" name="Front. Microbiol.">
        <title>Comprehensive Comparative Genomics and Phenotyping of Methylobacterium Species.</title>
        <authorList>
            <person name="Alessa O."/>
            <person name="Ogura Y."/>
            <person name="Fujitani Y."/>
            <person name="Takami H."/>
            <person name="Hayashi T."/>
            <person name="Sahin N."/>
            <person name="Tani A."/>
        </authorList>
    </citation>
    <scope>NUCLEOTIDE SEQUENCE</scope>
    <source>
        <strain evidence="2">DSM 19015</strain>
    </source>
</reference>
<dbReference type="EMBL" id="BPQP01000049">
    <property type="protein sequence ID" value="GJD96000.1"/>
    <property type="molecule type" value="Genomic_DNA"/>
</dbReference>
<dbReference type="Pfam" id="PF04964">
    <property type="entry name" value="Flp_Fap"/>
    <property type="match status" value="1"/>
</dbReference>
<dbReference type="InterPro" id="IPR007047">
    <property type="entry name" value="Flp_Fap"/>
</dbReference>
<evidence type="ECO:0000313" key="3">
    <source>
        <dbReference type="Proteomes" id="UP001055125"/>
    </source>
</evidence>
<comment type="caution">
    <text evidence="2">The sequence shown here is derived from an EMBL/GenBank/DDBJ whole genome shotgun (WGS) entry which is preliminary data.</text>
</comment>
<organism evidence="2 3">
    <name type="scientific">Methylobacterium iners</name>
    <dbReference type="NCBI Taxonomy" id="418707"/>
    <lineage>
        <taxon>Bacteria</taxon>
        <taxon>Pseudomonadati</taxon>
        <taxon>Pseudomonadota</taxon>
        <taxon>Alphaproteobacteria</taxon>
        <taxon>Hyphomicrobiales</taxon>
        <taxon>Methylobacteriaceae</taxon>
        <taxon>Methylobacterium</taxon>
    </lineage>
</organism>
<evidence type="ECO:0000313" key="2">
    <source>
        <dbReference type="EMBL" id="GJD96000.1"/>
    </source>
</evidence>
<sequence>MTTSALTGFLSSIARRAPLPRRFARDDSGATAIEYALIAGLIFLAAVGGINLYASSVQGVYNKIGTAVAGQ</sequence>
<keyword evidence="3" id="KW-1185">Reference proteome</keyword>
<dbReference type="RefSeq" id="WP_238245120.1">
    <property type="nucleotide sequence ID" value="NZ_BPQP01000049.1"/>
</dbReference>
<reference evidence="2" key="2">
    <citation type="submission" date="2021-08" db="EMBL/GenBank/DDBJ databases">
        <authorList>
            <person name="Tani A."/>
            <person name="Ola A."/>
            <person name="Ogura Y."/>
            <person name="Katsura K."/>
            <person name="Hayashi T."/>
        </authorList>
    </citation>
    <scope>NUCLEOTIDE SEQUENCE</scope>
    <source>
        <strain evidence="2">DSM 19015</strain>
    </source>
</reference>
<dbReference type="Proteomes" id="UP001055125">
    <property type="component" value="Unassembled WGS sequence"/>
</dbReference>